<gene>
    <name evidence="2" type="ORF">PPRIM_AZ9-3.1.T0600055</name>
</gene>
<keyword evidence="3" id="KW-1185">Reference proteome</keyword>
<accession>A0A8S1MU38</accession>
<dbReference type="Proteomes" id="UP000688137">
    <property type="component" value="Unassembled WGS sequence"/>
</dbReference>
<evidence type="ECO:0000313" key="2">
    <source>
        <dbReference type="EMBL" id="CAD8078454.1"/>
    </source>
</evidence>
<dbReference type="EMBL" id="CAJJDM010000061">
    <property type="protein sequence ID" value="CAD8078454.1"/>
    <property type="molecule type" value="Genomic_DNA"/>
</dbReference>
<evidence type="ECO:0000256" key="1">
    <source>
        <dbReference type="SAM" id="Coils"/>
    </source>
</evidence>
<organism evidence="2 3">
    <name type="scientific">Paramecium primaurelia</name>
    <dbReference type="NCBI Taxonomy" id="5886"/>
    <lineage>
        <taxon>Eukaryota</taxon>
        <taxon>Sar</taxon>
        <taxon>Alveolata</taxon>
        <taxon>Ciliophora</taxon>
        <taxon>Intramacronucleata</taxon>
        <taxon>Oligohymenophorea</taxon>
        <taxon>Peniculida</taxon>
        <taxon>Parameciidae</taxon>
        <taxon>Paramecium</taxon>
    </lineage>
</organism>
<keyword evidence="1" id="KW-0175">Coiled coil</keyword>
<comment type="caution">
    <text evidence="2">The sequence shown here is derived from an EMBL/GenBank/DDBJ whole genome shotgun (WGS) entry which is preliminary data.</text>
</comment>
<proteinExistence type="predicted"/>
<dbReference type="OMA" id="FMEINGQ"/>
<sequence length="266" mass="31305">MQNIKKSKYRLKDVIEGKTSNDEKSAQKFVQFSHIKKNVSEFNELKSTLQDRKVTFAKFAFRQQELIDDKKLGPVLKGICTRTRIGSMQITELIPKFDLYKYLKQAHLEPSKRVLRRYAHWEWDQEQEEKKEVPPSYKFTSKTEFEYKKKLEMKDAEKRLRKDIIKKWASSLPDVAGLTAFGKQFTMQSSPLRSTKSTFSKTHNNFSPNPRSESLLFVSSLIHELDEIKQDNLNIRKKLRGTQQNLQKIIEKQQQQKVANMEINGE</sequence>
<reference evidence="2" key="1">
    <citation type="submission" date="2021-01" db="EMBL/GenBank/DDBJ databases">
        <authorList>
            <consortium name="Genoscope - CEA"/>
            <person name="William W."/>
        </authorList>
    </citation>
    <scope>NUCLEOTIDE SEQUENCE</scope>
</reference>
<dbReference type="AlphaFoldDB" id="A0A8S1MU38"/>
<evidence type="ECO:0000313" key="3">
    <source>
        <dbReference type="Proteomes" id="UP000688137"/>
    </source>
</evidence>
<feature type="coiled-coil region" evidence="1">
    <location>
        <begin position="225"/>
        <end position="256"/>
    </location>
</feature>
<protein>
    <submittedName>
        <fullName evidence="2">Uncharacterized protein</fullName>
    </submittedName>
</protein>
<name>A0A8S1MU38_PARPR</name>